<feature type="transmembrane region" description="Helical" evidence="1">
    <location>
        <begin position="240"/>
        <end position="260"/>
    </location>
</feature>
<keyword evidence="1" id="KW-0472">Membrane</keyword>
<accession>A0AA49GKS6</accession>
<evidence type="ECO:0008006" key="3">
    <source>
        <dbReference type="Google" id="ProtNLM"/>
    </source>
</evidence>
<feature type="transmembrane region" description="Helical" evidence="1">
    <location>
        <begin position="30"/>
        <end position="48"/>
    </location>
</feature>
<reference evidence="2" key="2">
    <citation type="journal article" date="2024" name="Antonie Van Leeuwenhoek">
        <title>Roseihalotalea indica gen. nov., sp. nov., a halophilic Bacteroidetes from mesopelagic Southwest Indian Ocean with higher carbohydrate metabolic potential.</title>
        <authorList>
            <person name="Chen B."/>
            <person name="Zhang M."/>
            <person name="Lin D."/>
            <person name="Ye J."/>
            <person name="Tang K."/>
        </authorList>
    </citation>
    <scope>NUCLEOTIDE SEQUENCE</scope>
    <source>
        <strain evidence="2">TK19036</strain>
    </source>
</reference>
<feature type="transmembrane region" description="Helical" evidence="1">
    <location>
        <begin position="340"/>
        <end position="362"/>
    </location>
</feature>
<sequence length="373" mass="42547">MPDVQEKSLSQTREARRFALIRLLISQERYFLLIIGFLFLLTGALYPYPSVAMWIGFVLAGYSAIANDSIQTIGTFIASNAHRKWWHLWLYIGLIFVITVVSSWLLYDGDVTYQRLSTKGFERAPTQFAFLQIAAPLFLLIITRLRMPVSTTFLLLSSFTTDPHTIVDILEKSLTGYGIAFVMALSVWYLLSRLIKKMLIGKAHRAWDVAQWMTSGTLWAVWIMQDAANIAVYLPRQLDIYQLLAFTGFIFFGLGLIFYLKGDKIQQVVNEKSEVTDVRAATLIDLVYALILFMFQWASTVPMSTTWVFIGLLGGRELAMKFRQHPESLRKTLRMITKDVLFAGIGLAVSIMIAIAVNPVVYEELLSYLKVWF</sequence>
<dbReference type="AlphaFoldDB" id="A0AA49GKS6"/>
<organism evidence="2">
    <name type="scientific">Roseihalotalea indica</name>
    <dbReference type="NCBI Taxonomy" id="2867963"/>
    <lineage>
        <taxon>Bacteria</taxon>
        <taxon>Pseudomonadati</taxon>
        <taxon>Bacteroidota</taxon>
        <taxon>Cytophagia</taxon>
        <taxon>Cytophagales</taxon>
        <taxon>Catalimonadaceae</taxon>
        <taxon>Roseihalotalea</taxon>
    </lineage>
</organism>
<keyword evidence="1" id="KW-1133">Transmembrane helix</keyword>
<proteinExistence type="predicted"/>
<feature type="transmembrane region" description="Helical" evidence="1">
    <location>
        <begin position="88"/>
        <end position="107"/>
    </location>
</feature>
<name>A0AA49GKS6_9BACT</name>
<dbReference type="EMBL" id="CP120682">
    <property type="protein sequence ID" value="WKN35586.1"/>
    <property type="molecule type" value="Genomic_DNA"/>
</dbReference>
<reference evidence="2" key="1">
    <citation type="journal article" date="2023" name="Comput. Struct. Biotechnol. J.">
        <title>Discovery of a novel marine Bacteroidetes with a rich repertoire of carbohydrate-active enzymes.</title>
        <authorList>
            <person name="Chen B."/>
            <person name="Liu G."/>
            <person name="Chen Q."/>
            <person name="Wang H."/>
            <person name="Liu L."/>
            <person name="Tang K."/>
        </authorList>
    </citation>
    <scope>NUCLEOTIDE SEQUENCE</scope>
    <source>
        <strain evidence="2">TK19036</strain>
    </source>
</reference>
<gene>
    <name evidence="2" type="ORF">K4G66_24755</name>
</gene>
<keyword evidence="1" id="KW-0812">Transmembrane</keyword>
<protein>
    <recommendedName>
        <fullName evidence="3">Phosphate/sulfate permease</fullName>
    </recommendedName>
</protein>
<feature type="transmembrane region" description="Helical" evidence="1">
    <location>
        <begin position="128"/>
        <end position="147"/>
    </location>
</feature>
<evidence type="ECO:0000313" key="2">
    <source>
        <dbReference type="EMBL" id="WKN35586.1"/>
    </source>
</evidence>
<evidence type="ECO:0000256" key="1">
    <source>
        <dbReference type="SAM" id="Phobius"/>
    </source>
</evidence>
<feature type="transmembrane region" description="Helical" evidence="1">
    <location>
        <begin position="304"/>
        <end position="319"/>
    </location>
</feature>
<feature type="transmembrane region" description="Helical" evidence="1">
    <location>
        <begin position="174"/>
        <end position="191"/>
    </location>
</feature>